<dbReference type="PANTHER" id="PTHR46455:SF5">
    <property type="entry name" value="SET AND MYND DOMAIN CONTAINING, ARTHROPOD-SPECIFIC, MEMBER 4, ISOFORM A"/>
    <property type="match status" value="1"/>
</dbReference>
<accession>A0A5N5SXY7</accession>
<dbReference type="PANTHER" id="PTHR46455">
    <property type="entry name" value="SET AND MYND DOMAIN CONTAINING, ARTHROPOD-SPECIFIC, MEMBER 4, ISOFORM A"/>
    <property type="match status" value="1"/>
</dbReference>
<reference evidence="3 4" key="1">
    <citation type="journal article" date="2019" name="PLoS Biol.">
        <title>Sex chromosomes control vertical transmission of feminizing Wolbachia symbionts in an isopod.</title>
        <authorList>
            <person name="Becking T."/>
            <person name="Chebbi M.A."/>
            <person name="Giraud I."/>
            <person name="Moumen B."/>
            <person name="Laverre T."/>
            <person name="Caubet Y."/>
            <person name="Peccoud J."/>
            <person name="Gilbert C."/>
            <person name="Cordaux R."/>
        </authorList>
    </citation>
    <scope>NUCLEOTIDE SEQUENCE [LARGE SCALE GENOMIC DNA]</scope>
    <source>
        <strain evidence="3">ANa2</strain>
        <tissue evidence="3">Whole body excluding digestive tract and cuticle</tissue>
    </source>
</reference>
<dbReference type="InterPro" id="IPR046341">
    <property type="entry name" value="SET_dom_sf"/>
</dbReference>
<dbReference type="Gene3D" id="2.170.270.10">
    <property type="entry name" value="SET domain"/>
    <property type="match status" value="1"/>
</dbReference>
<dbReference type="OrthoDB" id="265717at2759"/>
<dbReference type="GO" id="GO:0008170">
    <property type="term" value="F:N-methyltransferase activity"/>
    <property type="evidence" value="ECO:0007669"/>
    <property type="project" value="UniProtKB-ARBA"/>
</dbReference>
<organism evidence="3 4">
    <name type="scientific">Armadillidium nasatum</name>
    <dbReference type="NCBI Taxonomy" id="96803"/>
    <lineage>
        <taxon>Eukaryota</taxon>
        <taxon>Metazoa</taxon>
        <taxon>Ecdysozoa</taxon>
        <taxon>Arthropoda</taxon>
        <taxon>Crustacea</taxon>
        <taxon>Multicrustacea</taxon>
        <taxon>Malacostraca</taxon>
        <taxon>Eumalacostraca</taxon>
        <taxon>Peracarida</taxon>
        <taxon>Isopoda</taxon>
        <taxon>Oniscidea</taxon>
        <taxon>Crinocheta</taxon>
        <taxon>Armadillidiidae</taxon>
        <taxon>Armadillidium</taxon>
    </lineage>
</organism>
<dbReference type="PROSITE" id="PS50280">
    <property type="entry name" value="SET"/>
    <property type="match status" value="1"/>
</dbReference>
<keyword evidence="4" id="KW-1185">Reference proteome</keyword>
<dbReference type="InterPro" id="IPR053010">
    <property type="entry name" value="SET_SmydA-8"/>
</dbReference>
<dbReference type="Pfam" id="PF00856">
    <property type="entry name" value="SET"/>
    <property type="match status" value="1"/>
</dbReference>
<evidence type="ECO:0000259" key="2">
    <source>
        <dbReference type="PROSITE" id="PS50280"/>
    </source>
</evidence>
<dbReference type="InterPro" id="IPR001214">
    <property type="entry name" value="SET_dom"/>
</dbReference>
<feature type="domain" description="SET" evidence="2">
    <location>
        <begin position="194"/>
        <end position="272"/>
    </location>
</feature>
<protein>
    <submittedName>
        <fullName evidence="3">Protein msta, isoform A</fullName>
    </submittedName>
</protein>
<dbReference type="GO" id="GO:0008757">
    <property type="term" value="F:S-adenosylmethionine-dependent methyltransferase activity"/>
    <property type="evidence" value="ECO:0007669"/>
    <property type="project" value="UniProtKB-ARBA"/>
</dbReference>
<dbReference type="EMBL" id="SEYY01020162">
    <property type="protein sequence ID" value="KAB7497530.1"/>
    <property type="molecule type" value="Genomic_DNA"/>
</dbReference>
<evidence type="ECO:0000313" key="4">
    <source>
        <dbReference type="Proteomes" id="UP000326759"/>
    </source>
</evidence>
<evidence type="ECO:0000256" key="1">
    <source>
        <dbReference type="SAM" id="MobiDB-lite"/>
    </source>
</evidence>
<comment type="caution">
    <text evidence="3">The sequence shown here is derived from an EMBL/GenBank/DDBJ whole genome shotgun (WGS) entry which is preliminary data.</text>
</comment>
<dbReference type="CDD" id="cd20071">
    <property type="entry name" value="SET_SMYD"/>
    <property type="match status" value="1"/>
</dbReference>
<proteinExistence type="predicted"/>
<dbReference type="SUPFAM" id="SSF82199">
    <property type="entry name" value="SET domain"/>
    <property type="match status" value="1"/>
</dbReference>
<dbReference type="Proteomes" id="UP000326759">
    <property type="component" value="Unassembled WGS sequence"/>
</dbReference>
<dbReference type="GO" id="GO:0008276">
    <property type="term" value="F:protein methyltransferase activity"/>
    <property type="evidence" value="ECO:0007669"/>
    <property type="project" value="UniProtKB-ARBA"/>
</dbReference>
<dbReference type="Gene3D" id="6.10.140.2220">
    <property type="match status" value="1"/>
</dbReference>
<evidence type="ECO:0000313" key="3">
    <source>
        <dbReference type="EMBL" id="KAB7497530.1"/>
    </source>
</evidence>
<name>A0A5N5SXY7_9CRUS</name>
<sequence length="440" mass="50985">MGDKNQKTKKIRENRSKWEKMGKIGANGRKYEKMGESRSKWENIGENRVKWENIEVNGGKWENSGKNRDEPLVIGPLGTSDLVCLSCYSPILEEDFFKCPDCFWPMCSMSCALDESHAVECSWLEEDKTHCGAPTCLGETPRYDLIFILRCLILKERNPKAWRIMFEMASHGNRLKESNEPHQVAAVRYFKDICKMHIGEDEIHHIRGVVLANAIEIRSKMGTIIKVLYPTVRFLNHSCIPNVHLTSTPEGHMEMRAAIDINKGDELAISYTGTDSPVWERQSCLVENHFFTCMCKRCRDPTELGSYFSSPRCPICPSVIMHYFVQEENITWRCSKCHSESSVDEIIQEIHDWTFRLEMNDLFGTGSPSKISHALAVIEQRFHIKHYMWLRASQKALQKLQYNNSFSALKLKRYIWEKINDIFDYIEPGITRRKGKSILL</sequence>
<dbReference type="Gene3D" id="1.10.220.160">
    <property type="match status" value="1"/>
</dbReference>
<dbReference type="AlphaFoldDB" id="A0A5N5SXY7"/>
<gene>
    <name evidence="3" type="primary">msta_0</name>
    <name evidence="3" type="ORF">Anas_07954</name>
</gene>
<feature type="region of interest" description="Disordered" evidence="1">
    <location>
        <begin position="1"/>
        <end position="20"/>
    </location>
</feature>